<keyword evidence="1" id="KW-1133">Transmembrane helix</keyword>
<evidence type="ECO:0000256" key="1">
    <source>
        <dbReference type="SAM" id="Phobius"/>
    </source>
</evidence>
<dbReference type="AlphaFoldDB" id="A0A9D3AIS4"/>
<name>A0A9D3AIS4_9FIRM</name>
<keyword evidence="1" id="KW-0472">Membrane</keyword>
<reference evidence="2" key="1">
    <citation type="journal article" date="2021" name="PeerJ">
        <title>Extensive microbial diversity within the chicken gut microbiome revealed by metagenomics and culture.</title>
        <authorList>
            <person name="Gilroy R."/>
            <person name="Ravi A."/>
            <person name="Getino M."/>
            <person name="Pursley I."/>
            <person name="Horton D.L."/>
            <person name="Alikhan N.F."/>
            <person name="Baker D."/>
            <person name="Gharbi K."/>
            <person name="Hall N."/>
            <person name="Watson M."/>
            <person name="Adriaenssens E.M."/>
            <person name="Foster-Nyarko E."/>
            <person name="Jarju S."/>
            <person name="Secka A."/>
            <person name="Antonio M."/>
            <person name="Oren A."/>
            <person name="Chaudhuri R.R."/>
            <person name="La Ragione R."/>
            <person name="Hildebrand F."/>
            <person name="Pallen M.J."/>
        </authorList>
    </citation>
    <scope>NUCLEOTIDE SEQUENCE</scope>
    <source>
        <strain evidence="2">USAMLcec4-12693</strain>
    </source>
</reference>
<proteinExistence type="predicted"/>
<dbReference type="EMBL" id="DYXE01000029">
    <property type="protein sequence ID" value="HJH49203.1"/>
    <property type="molecule type" value="Genomic_DNA"/>
</dbReference>
<accession>A0A9D3AIS4</accession>
<feature type="non-terminal residue" evidence="2">
    <location>
        <position position="1"/>
    </location>
</feature>
<feature type="transmembrane region" description="Helical" evidence="1">
    <location>
        <begin position="84"/>
        <end position="105"/>
    </location>
</feature>
<evidence type="ECO:0000313" key="2">
    <source>
        <dbReference type="EMBL" id="HJH49203.1"/>
    </source>
</evidence>
<reference evidence="2" key="2">
    <citation type="submission" date="2021-09" db="EMBL/GenBank/DDBJ databases">
        <authorList>
            <person name="Gilroy R."/>
        </authorList>
    </citation>
    <scope>NUCLEOTIDE SEQUENCE</scope>
    <source>
        <strain evidence="2">USAMLcec4-12693</strain>
    </source>
</reference>
<organism evidence="2 3">
    <name type="scientific">Merdimonas faecis</name>
    <dbReference type="NCBI Taxonomy" id="1653435"/>
    <lineage>
        <taxon>Bacteria</taxon>
        <taxon>Bacillati</taxon>
        <taxon>Bacillota</taxon>
        <taxon>Clostridia</taxon>
        <taxon>Lachnospirales</taxon>
        <taxon>Lachnospiraceae</taxon>
        <taxon>Merdimonas</taxon>
    </lineage>
</organism>
<evidence type="ECO:0000313" key="3">
    <source>
        <dbReference type="Proteomes" id="UP000813420"/>
    </source>
</evidence>
<protein>
    <submittedName>
        <fullName evidence="2">MBOAT family protein</fullName>
    </submittedName>
</protein>
<gene>
    <name evidence="2" type="ORF">K8V39_02945</name>
</gene>
<dbReference type="Proteomes" id="UP000813420">
    <property type="component" value="Unassembled WGS sequence"/>
</dbReference>
<feature type="transmembrane region" description="Helical" evidence="1">
    <location>
        <begin position="42"/>
        <end position="63"/>
    </location>
</feature>
<comment type="caution">
    <text evidence="2">The sequence shown here is derived from an EMBL/GenBank/DDBJ whole genome shotgun (WGS) entry which is preliminary data.</text>
</comment>
<sequence length="117" mass="13024">VYTLLVVFFGWVIFKFESLGELGHVLIGLFGIGTSGFTGMDVGTMFLSNIFLLIFASVACTPLGKTIRQILIRYGTRNPVSFMVFNITEMIVPPILLILSVLALIGNSYNPFLYFQF</sequence>
<keyword evidence="1" id="KW-0812">Transmembrane</keyword>